<feature type="transmembrane region" description="Helical" evidence="13">
    <location>
        <begin position="166"/>
        <end position="190"/>
    </location>
</feature>
<evidence type="ECO:0000313" key="17">
    <source>
        <dbReference type="Proteomes" id="UP001154265"/>
    </source>
</evidence>
<evidence type="ECO:0000256" key="9">
    <source>
        <dbReference type="ARBA" id="ARBA00023012"/>
    </source>
</evidence>
<feature type="transmembrane region" description="Helical" evidence="13">
    <location>
        <begin position="92"/>
        <end position="117"/>
    </location>
</feature>
<dbReference type="CDD" id="cd00082">
    <property type="entry name" value="HisKA"/>
    <property type="match status" value="1"/>
</dbReference>
<feature type="modified residue" description="4-aspartylphosphate" evidence="11">
    <location>
        <position position="657"/>
    </location>
</feature>
<dbReference type="InterPro" id="IPR004358">
    <property type="entry name" value="Sig_transdc_His_kin-like_C"/>
</dbReference>
<dbReference type="CDD" id="cd17546">
    <property type="entry name" value="REC_hyHK_CKI1_RcsC-like"/>
    <property type="match status" value="1"/>
</dbReference>
<evidence type="ECO:0000256" key="13">
    <source>
        <dbReference type="SAM" id="Phobius"/>
    </source>
</evidence>
<dbReference type="EC" id="2.7.13.3" evidence="3"/>
<evidence type="ECO:0000313" key="16">
    <source>
        <dbReference type="EMBL" id="MDG2989462.1"/>
    </source>
</evidence>
<evidence type="ECO:0000259" key="15">
    <source>
        <dbReference type="PROSITE" id="PS50110"/>
    </source>
</evidence>
<organism evidence="16 17">
    <name type="scientific">Candidatus Synechococcus calcipolaris G9</name>
    <dbReference type="NCBI Taxonomy" id="1497997"/>
    <lineage>
        <taxon>Bacteria</taxon>
        <taxon>Bacillati</taxon>
        <taxon>Cyanobacteriota</taxon>
        <taxon>Cyanophyceae</taxon>
        <taxon>Synechococcales</taxon>
        <taxon>Synechococcaceae</taxon>
        <taxon>Synechococcus</taxon>
    </lineage>
</organism>
<evidence type="ECO:0000256" key="2">
    <source>
        <dbReference type="ARBA" id="ARBA00004651"/>
    </source>
</evidence>
<dbReference type="SUPFAM" id="SSF52172">
    <property type="entry name" value="CheY-like"/>
    <property type="match status" value="1"/>
</dbReference>
<keyword evidence="12" id="KW-0175">Coiled coil</keyword>
<dbReference type="InterPro" id="IPR001789">
    <property type="entry name" value="Sig_transdc_resp-reg_receiver"/>
</dbReference>
<dbReference type="Pfam" id="PF05231">
    <property type="entry name" value="MASE1"/>
    <property type="match status" value="1"/>
</dbReference>
<evidence type="ECO:0000256" key="3">
    <source>
        <dbReference type="ARBA" id="ARBA00012438"/>
    </source>
</evidence>
<keyword evidence="7" id="KW-0808">Transferase</keyword>
<sequence>MAQFNWKKLYPYGFQLNRRRWWLEIGTIALLYTLFCWLVLKRLPILEATYGSPVWPGAGITVGGLLAWGRRRWFGVFLGAAIVNFLVKDDPAWAATIGTLAVTVGVVLTVSAMNQWIGKAHPFERVRNVVLFTLCSLFSGTLIQSLVGVTLIFITEQLPREQFLGFLANWWIGDSIGVLVIAPVFFTWCAPAKKFDSIRYSLLTPKRPQEFVIILASLGAIGLGAFGLSQPVDYLLFPPLLWCAFRFSAQLTTLLVAIVATSAAICTAYKLGTFYRVFQESESLLLFQLFIGVMAVTVLVVLGIVAENERAQQQLNQLNSELEQRVLDRTSALQASEARAQELATKAEAANQAKSAFIANMSHELRSPLNAVLGFSQLMLRSRELPPDQYENAGIIYRSGDYLLTLINNILDLSKLEANKATLNPHSFDLVRLLEDLEDMLHLRASSAGLDLIFEWSDDLPRYIYTDEMKLRQILINLLSNGIKFTSAGRVWLTVDHQPTNDPETWQLNIVVGDTGLGIGAKELEHLFDPFTQGQAGREKQEGTGLGLSISRKFIQLMGGEIQVESTLGQGTRFSFHIPVQIGTGTLIDSDSGKQQVKALAAGQPTYRILVVDDKDVNRQLMIKLLTPLGFEVQEAANGREAIARWEEWDPHLIWMDMRMPVMDGYEATKFIKSTTKGMATAVIALTASVLEEERAVILSAGCDDFLRKPFAEHTIFDALTKHLGVTYIYEDSSTPAPQMEAQTLESSEQLAGLPQDWLNSFFEAALEANGQAATDLVDAIPPSHQHLQASLKTLTRQFQFETLVNLVEPLMS</sequence>
<feature type="transmembrane region" description="Helical" evidence="13">
    <location>
        <begin position="284"/>
        <end position="306"/>
    </location>
</feature>
<keyword evidence="17" id="KW-1185">Reference proteome</keyword>
<evidence type="ECO:0000256" key="10">
    <source>
        <dbReference type="ARBA" id="ARBA00023136"/>
    </source>
</evidence>
<gene>
    <name evidence="16" type="ORF">L3556_00730</name>
</gene>
<protein>
    <recommendedName>
        <fullName evidence="3">histidine kinase</fullName>
        <ecNumber evidence="3">2.7.13.3</ecNumber>
    </recommendedName>
</protein>
<dbReference type="InterPro" id="IPR003594">
    <property type="entry name" value="HATPase_dom"/>
</dbReference>
<dbReference type="PANTHER" id="PTHR45339:SF1">
    <property type="entry name" value="HYBRID SIGNAL TRANSDUCTION HISTIDINE KINASE J"/>
    <property type="match status" value="1"/>
</dbReference>
<evidence type="ECO:0000256" key="11">
    <source>
        <dbReference type="PROSITE-ProRule" id="PRU00169"/>
    </source>
</evidence>
<keyword evidence="5 11" id="KW-0597">Phosphoprotein</keyword>
<dbReference type="InterPro" id="IPR036097">
    <property type="entry name" value="HisK_dim/P_sf"/>
</dbReference>
<dbReference type="CDD" id="cd16922">
    <property type="entry name" value="HATPase_EvgS-ArcB-TorS-like"/>
    <property type="match status" value="1"/>
</dbReference>
<evidence type="ECO:0000256" key="6">
    <source>
        <dbReference type="ARBA" id="ARBA00022692"/>
    </source>
</evidence>
<dbReference type="SUPFAM" id="SSF47384">
    <property type="entry name" value="Homodimeric domain of signal transducing histidine kinase"/>
    <property type="match status" value="1"/>
</dbReference>
<comment type="catalytic activity">
    <reaction evidence="1">
        <text>ATP + protein L-histidine = ADP + protein N-phospho-L-histidine.</text>
        <dbReference type="EC" id="2.7.13.3"/>
    </reaction>
</comment>
<dbReference type="Pfam" id="PF00512">
    <property type="entry name" value="HisKA"/>
    <property type="match status" value="1"/>
</dbReference>
<dbReference type="SUPFAM" id="SSF55874">
    <property type="entry name" value="ATPase domain of HSP90 chaperone/DNA topoisomerase II/histidine kinase"/>
    <property type="match status" value="1"/>
</dbReference>
<dbReference type="PROSITE" id="PS50109">
    <property type="entry name" value="HIS_KIN"/>
    <property type="match status" value="1"/>
</dbReference>
<comment type="subcellular location">
    <subcellularLocation>
        <location evidence="2">Cell membrane</location>
        <topology evidence="2">Multi-pass membrane protein</topology>
    </subcellularLocation>
</comment>
<reference evidence="16" key="2">
    <citation type="submission" date="2022-01" db="EMBL/GenBank/DDBJ databases">
        <authorList>
            <person name="Zivanovic Y."/>
            <person name="Moreira D."/>
            <person name="Lopez-Garcia P."/>
        </authorList>
    </citation>
    <scope>NUCLEOTIDE SEQUENCE</scope>
    <source>
        <strain evidence="16">G9</strain>
    </source>
</reference>
<feature type="transmembrane region" description="Helical" evidence="13">
    <location>
        <begin position="21"/>
        <end position="40"/>
    </location>
</feature>
<keyword evidence="10 13" id="KW-0472">Membrane</keyword>
<evidence type="ECO:0000256" key="8">
    <source>
        <dbReference type="ARBA" id="ARBA00022989"/>
    </source>
</evidence>
<dbReference type="SMART" id="SM00448">
    <property type="entry name" value="REC"/>
    <property type="match status" value="1"/>
</dbReference>
<proteinExistence type="predicted"/>
<dbReference type="Gene3D" id="3.30.565.10">
    <property type="entry name" value="Histidine kinase-like ATPase, C-terminal domain"/>
    <property type="match status" value="1"/>
</dbReference>
<feature type="domain" description="Histidine kinase" evidence="14">
    <location>
        <begin position="360"/>
        <end position="582"/>
    </location>
</feature>
<dbReference type="SMART" id="SM00387">
    <property type="entry name" value="HATPase_c"/>
    <property type="match status" value="1"/>
</dbReference>
<dbReference type="PANTHER" id="PTHR45339">
    <property type="entry name" value="HYBRID SIGNAL TRANSDUCTION HISTIDINE KINASE J"/>
    <property type="match status" value="1"/>
</dbReference>
<feature type="transmembrane region" description="Helical" evidence="13">
    <location>
        <begin position="211"/>
        <end position="229"/>
    </location>
</feature>
<feature type="domain" description="Response regulatory" evidence="15">
    <location>
        <begin position="608"/>
        <end position="724"/>
    </location>
</feature>
<dbReference type="InterPro" id="IPR011006">
    <property type="entry name" value="CheY-like_superfamily"/>
</dbReference>
<evidence type="ECO:0000259" key="14">
    <source>
        <dbReference type="PROSITE" id="PS50109"/>
    </source>
</evidence>
<evidence type="ECO:0000256" key="4">
    <source>
        <dbReference type="ARBA" id="ARBA00022475"/>
    </source>
</evidence>
<dbReference type="InterPro" id="IPR036890">
    <property type="entry name" value="HATPase_C_sf"/>
</dbReference>
<dbReference type="PRINTS" id="PR00344">
    <property type="entry name" value="BCTRLSENSOR"/>
</dbReference>
<dbReference type="Gene3D" id="3.40.50.2300">
    <property type="match status" value="1"/>
</dbReference>
<keyword evidence="8 13" id="KW-1133">Transmembrane helix</keyword>
<dbReference type="Gene3D" id="1.10.287.130">
    <property type="match status" value="1"/>
</dbReference>
<dbReference type="InterPro" id="IPR005467">
    <property type="entry name" value="His_kinase_dom"/>
</dbReference>
<name>A0ABT6EUA2_9SYNE</name>
<evidence type="ECO:0000256" key="12">
    <source>
        <dbReference type="SAM" id="Coils"/>
    </source>
</evidence>
<dbReference type="SMART" id="SM00388">
    <property type="entry name" value="HisKA"/>
    <property type="match status" value="1"/>
</dbReference>
<dbReference type="PROSITE" id="PS50110">
    <property type="entry name" value="RESPONSE_REGULATORY"/>
    <property type="match status" value="1"/>
</dbReference>
<dbReference type="EMBL" id="JAKKUT010000001">
    <property type="protein sequence ID" value="MDG2989462.1"/>
    <property type="molecule type" value="Genomic_DNA"/>
</dbReference>
<feature type="coiled-coil region" evidence="12">
    <location>
        <begin position="301"/>
        <end position="353"/>
    </location>
</feature>
<dbReference type="RefSeq" id="WP_277865386.1">
    <property type="nucleotide sequence ID" value="NZ_JAKKUT010000001.1"/>
</dbReference>
<keyword evidence="6 13" id="KW-0812">Transmembrane</keyword>
<feature type="transmembrane region" description="Helical" evidence="13">
    <location>
        <begin position="129"/>
        <end position="154"/>
    </location>
</feature>
<dbReference type="InterPro" id="IPR007895">
    <property type="entry name" value="MASE1"/>
</dbReference>
<dbReference type="Proteomes" id="UP001154265">
    <property type="component" value="Unassembled WGS sequence"/>
</dbReference>
<feature type="transmembrane region" description="Helical" evidence="13">
    <location>
        <begin position="249"/>
        <end position="272"/>
    </location>
</feature>
<dbReference type="Pfam" id="PF00072">
    <property type="entry name" value="Response_reg"/>
    <property type="match status" value="1"/>
</dbReference>
<keyword evidence="7" id="KW-0418">Kinase</keyword>
<evidence type="ECO:0000256" key="7">
    <source>
        <dbReference type="ARBA" id="ARBA00022777"/>
    </source>
</evidence>
<evidence type="ECO:0000256" key="5">
    <source>
        <dbReference type="ARBA" id="ARBA00022553"/>
    </source>
</evidence>
<dbReference type="InterPro" id="IPR003661">
    <property type="entry name" value="HisK_dim/P_dom"/>
</dbReference>
<keyword evidence="9" id="KW-0902">Two-component regulatory system</keyword>
<reference evidence="16" key="1">
    <citation type="journal article" date="2022" name="Genome Biol. Evol.">
        <title>A New Gene Family Diagnostic for Intracellular Biomineralization of Amorphous Ca Carbonates by Cyanobacteria.</title>
        <authorList>
            <person name="Benzerara K."/>
            <person name="Duprat E."/>
            <person name="Bitard-Feildel T."/>
            <person name="Caumes G."/>
            <person name="Cassier-Chauvat C."/>
            <person name="Chauvat F."/>
            <person name="Dezi M."/>
            <person name="Diop S.I."/>
            <person name="Gaschignard G."/>
            <person name="Gorgen S."/>
            <person name="Gugger M."/>
            <person name="Lopez-Garcia P."/>
            <person name="Millet M."/>
            <person name="Skouri-Panet F."/>
            <person name="Moreira D."/>
            <person name="Callebaut I."/>
        </authorList>
    </citation>
    <scope>NUCLEOTIDE SEQUENCE</scope>
    <source>
        <strain evidence="16">G9</strain>
    </source>
</reference>
<comment type="caution">
    <text evidence="16">The sequence shown here is derived from an EMBL/GenBank/DDBJ whole genome shotgun (WGS) entry which is preliminary data.</text>
</comment>
<dbReference type="Pfam" id="PF02518">
    <property type="entry name" value="HATPase_c"/>
    <property type="match status" value="1"/>
</dbReference>
<accession>A0ABT6EUA2</accession>
<keyword evidence="4" id="KW-1003">Cell membrane</keyword>
<evidence type="ECO:0000256" key="1">
    <source>
        <dbReference type="ARBA" id="ARBA00000085"/>
    </source>
</evidence>